<evidence type="ECO:0000259" key="9">
    <source>
        <dbReference type="Pfam" id="PF12704"/>
    </source>
</evidence>
<evidence type="ECO:0000256" key="1">
    <source>
        <dbReference type="ARBA" id="ARBA00004651"/>
    </source>
</evidence>
<protein>
    <submittedName>
        <fullName evidence="10">FtsX-like permease family protein</fullName>
    </submittedName>
</protein>
<comment type="subcellular location">
    <subcellularLocation>
        <location evidence="1">Cell membrane</location>
        <topology evidence="1">Multi-pass membrane protein</topology>
    </subcellularLocation>
</comment>
<dbReference type="PANTHER" id="PTHR30572:SF4">
    <property type="entry name" value="ABC TRANSPORTER PERMEASE YTRF"/>
    <property type="match status" value="1"/>
</dbReference>
<feature type="domain" description="ABC3 transporter permease C-terminal" evidence="8">
    <location>
        <begin position="680"/>
        <end position="789"/>
    </location>
</feature>
<dbReference type="NCBIfam" id="TIGR03434">
    <property type="entry name" value="ADOP"/>
    <property type="match status" value="1"/>
</dbReference>
<feature type="transmembrane region" description="Helical" evidence="7">
    <location>
        <begin position="21"/>
        <end position="47"/>
    </location>
</feature>
<dbReference type="GO" id="GO:0005886">
    <property type="term" value="C:plasma membrane"/>
    <property type="evidence" value="ECO:0007669"/>
    <property type="project" value="UniProtKB-SubCell"/>
</dbReference>
<dbReference type="EMBL" id="CP035704">
    <property type="protein sequence ID" value="QBB69113.1"/>
    <property type="molecule type" value="Genomic_DNA"/>
</dbReference>
<proteinExistence type="inferred from homology"/>
<feature type="transmembrane region" description="Helical" evidence="7">
    <location>
        <begin position="721"/>
        <end position="746"/>
    </location>
</feature>
<keyword evidence="3 7" id="KW-0812">Transmembrane</keyword>
<organism evidence="10 11">
    <name type="scientific">Pseudolysobacter antarcticus</name>
    <dbReference type="NCBI Taxonomy" id="2511995"/>
    <lineage>
        <taxon>Bacteria</taxon>
        <taxon>Pseudomonadati</taxon>
        <taxon>Pseudomonadota</taxon>
        <taxon>Gammaproteobacteria</taxon>
        <taxon>Lysobacterales</taxon>
        <taxon>Rhodanobacteraceae</taxon>
        <taxon>Pseudolysobacter</taxon>
    </lineage>
</organism>
<dbReference type="AlphaFoldDB" id="A0A411HF48"/>
<feature type="transmembrane region" description="Helical" evidence="7">
    <location>
        <begin position="262"/>
        <end position="285"/>
    </location>
</feature>
<dbReference type="InterPro" id="IPR017800">
    <property type="entry name" value="ADOP"/>
</dbReference>
<feature type="transmembrane region" description="Helical" evidence="7">
    <location>
        <begin position="673"/>
        <end position="700"/>
    </location>
</feature>
<sequence>MNIFDDLRHALRSLRARGGTASFAVLTLGIGLAAAIAIFCVIDAVLLRALPYPQAERLVVIHEVADNGHSMALATPNYDDLAASLDQFDAIAFHNANSGLLRNGDNAIRAIIGFSGGDFFRALGIAPQLGRTFAAGEREPVAVIGHALWQNLLHGRADVLGQSLDIDGIPHIIIGVMPAGFAFPQETAVWTPMLDDPGTSRSAHNWQALARLRPGADLGQARLAANGLATNLKRRFGKDTDAVAFDLTPLGDAIAAPVRSALLLLAAGCAFLLLIAITNTTNLLLALNGSRSRELAVRAALGASGARLARQILFESLLIAASATLLALIAAAVAIKLLLQFAATSLPRTQEIHIGAGSIAISMLAALVIALIVTGAVVLSNRRQSVIGVLRESGRGQSPSKSHLRARALLLIGQTALTTVLLIGAGLLGRSFLALLAVDPGFATAGAVNVQVSQPWTRDAAVAATTARRYTELMSAFARLPGVNAVGGVSGLPLTDDGADGGFWDGSVTSPDKAPTPIGHAEFRVASADYFAASGIPLLRGRSFADSDRSDSEHVALISATAAHATWGERDPIGQRIQFGNMDGDMHILTIVGVVGDVHERQLERAPSGTIYVDLQQRPMVAAELNIVVRSTLATTALMSELRGSLQQLASGIPYSLRPLEEVRASALADRRFSLILLGAFASVALVLAIGGLYGLMAFAVGQREHEFALRQALGSSRSRIAKLVVGSGLRIGASGIGIGLIGALIGANTLRSLLFGVPASDPLTLIGVSLLLLITLLLACLLPARRACAVAPRDALI</sequence>
<evidence type="ECO:0000256" key="3">
    <source>
        <dbReference type="ARBA" id="ARBA00022692"/>
    </source>
</evidence>
<keyword evidence="11" id="KW-1185">Reference proteome</keyword>
<gene>
    <name evidence="10" type="ORF">ELE36_01225</name>
</gene>
<evidence type="ECO:0000256" key="2">
    <source>
        <dbReference type="ARBA" id="ARBA00022475"/>
    </source>
</evidence>
<evidence type="ECO:0000313" key="10">
    <source>
        <dbReference type="EMBL" id="QBB69113.1"/>
    </source>
</evidence>
<dbReference type="Pfam" id="PF12704">
    <property type="entry name" value="MacB_PCD"/>
    <property type="match status" value="2"/>
</dbReference>
<feature type="domain" description="ABC3 transporter permease C-terminal" evidence="8">
    <location>
        <begin position="270"/>
        <end position="384"/>
    </location>
</feature>
<feature type="domain" description="MacB-like periplasmic core" evidence="9">
    <location>
        <begin position="24"/>
        <end position="222"/>
    </location>
</feature>
<dbReference type="InterPro" id="IPR025857">
    <property type="entry name" value="MacB_PCD"/>
</dbReference>
<evidence type="ECO:0000256" key="5">
    <source>
        <dbReference type="ARBA" id="ARBA00023136"/>
    </source>
</evidence>
<keyword evidence="4 7" id="KW-1133">Transmembrane helix</keyword>
<reference evidence="10 11" key="1">
    <citation type="submission" date="2019-01" db="EMBL/GenBank/DDBJ databases">
        <title>Pseudolysobacter antarctica gen. nov., sp. nov., isolated from Fildes Peninsula, Antarctica.</title>
        <authorList>
            <person name="Wei Z."/>
            <person name="Peng F."/>
        </authorList>
    </citation>
    <scope>NUCLEOTIDE SEQUENCE [LARGE SCALE GENOMIC DNA]</scope>
    <source>
        <strain evidence="10 11">AQ6-296</strain>
    </source>
</reference>
<feature type="transmembrane region" description="Helical" evidence="7">
    <location>
        <begin position="766"/>
        <end position="785"/>
    </location>
</feature>
<evidence type="ECO:0000256" key="6">
    <source>
        <dbReference type="ARBA" id="ARBA00038076"/>
    </source>
</evidence>
<feature type="transmembrane region" description="Helical" evidence="7">
    <location>
        <begin position="317"/>
        <end position="339"/>
    </location>
</feature>
<evidence type="ECO:0000256" key="4">
    <source>
        <dbReference type="ARBA" id="ARBA00022989"/>
    </source>
</evidence>
<keyword evidence="2" id="KW-1003">Cell membrane</keyword>
<keyword evidence="5 7" id="KW-0472">Membrane</keyword>
<dbReference type="Proteomes" id="UP000291562">
    <property type="component" value="Chromosome"/>
</dbReference>
<dbReference type="Pfam" id="PF02687">
    <property type="entry name" value="FtsX"/>
    <property type="match status" value="2"/>
</dbReference>
<dbReference type="PANTHER" id="PTHR30572">
    <property type="entry name" value="MEMBRANE COMPONENT OF TRANSPORTER-RELATED"/>
    <property type="match status" value="1"/>
</dbReference>
<evidence type="ECO:0000259" key="8">
    <source>
        <dbReference type="Pfam" id="PF02687"/>
    </source>
</evidence>
<dbReference type="InterPro" id="IPR003838">
    <property type="entry name" value="ABC3_permease_C"/>
</dbReference>
<dbReference type="RefSeq" id="WP_129831369.1">
    <property type="nucleotide sequence ID" value="NZ_CP035704.1"/>
</dbReference>
<evidence type="ECO:0000256" key="7">
    <source>
        <dbReference type="SAM" id="Phobius"/>
    </source>
</evidence>
<dbReference type="GO" id="GO:0022857">
    <property type="term" value="F:transmembrane transporter activity"/>
    <property type="evidence" value="ECO:0007669"/>
    <property type="project" value="TreeGrafter"/>
</dbReference>
<feature type="domain" description="MacB-like periplasmic core" evidence="9">
    <location>
        <begin position="411"/>
        <end position="642"/>
    </location>
</feature>
<dbReference type="KEGG" id="xbc:ELE36_01225"/>
<comment type="similarity">
    <text evidence="6">Belongs to the ABC-4 integral membrane protein family.</text>
</comment>
<dbReference type="InterPro" id="IPR050250">
    <property type="entry name" value="Macrolide_Exporter_MacB"/>
</dbReference>
<name>A0A411HF48_9GAMM</name>
<accession>A0A411HF48</accession>
<dbReference type="OrthoDB" id="9770036at2"/>
<feature type="transmembrane region" description="Helical" evidence="7">
    <location>
        <begin position="408"/>
        <end position="428"/>
    </location>
</feature>
<evidence type="ECO:0000313" key="11">
    <source>
        <dbReference type="Proteomes" id="UP000291562"/>
    </source>
</evidence>
<feature type="transmembrane region" description="Helical" evidence="7">
    <location>
        <begin position="359"/>
        <end position="379"/>
    </location>
</feature>